<reference evidence="3 4" key="1">
    <citation type="journal article" date="2017" name="BMC Genomics">
        <title>Comparative genomic and phylogenomic analyses of the Bifidobacteriaceae family.</title>
        <authorList>
            <person name="Lugli G.A."/>
            <person name="Milani C."/>
            <person name="Turroni F."/>
            <person name="Duranti S."/>
            <person name="Mancabelli L."/>
            <person name="Mangifesta M."/>
            <person name="Ferrario C."/>
            <person name="Modesto M."/>
            <person name="Mattarelli P."/>
            <person name="Jiri K."/>
            <person name="van Sinderen D."/>
            <person name="Ventura M."/>
        </authorList>
    </citation>
    <scope>NUCLEOTIDE SEQUENCE [LARGE SCALE GENOMIC DNA]</scope>
    <source>
        <strain evidence="3 4">DSM 24744</strain>
    </source>
</reference>
<proteinExistence type="predicted"/>
<evidence type="ECO:0000259" key="2">
    <source>
        <dbReference type="SMART" id="SM00495"/>
    </source>
</evidence>
<keyword evidence="1" id="KW-0378">Hydrolase</keyword>
<protein>
    <submittedName>
        <fullName evidence="3">Carbohydrate-binding protein</fullName>
    </submittedName>
</protein>
<dbReference type="GO" id="GO:0030246">
    <property type="term" value="F:carbohydrate binding"/>
    <property type="evidence" value="ECO:0007669"/>
    <property type="project" value="InterPro"/>
</dbReference>
<name>A0A261F3U1_9BIFI</name>
<comment type="caution">
    <text evidence="3">The sequence shown here is derived from an EMBL/GenBank/DDBJ whole genome shotgun (WGS) entry which is preliminary data.</text>
</comment>
<dbReference type="InterPro" id="IPR017853">
    <property type="entry name" value="GH"/>
</dbReference>
<dbReference type="GO" id="GO:0004553">
    <property type="term" value="F:hydrolase activity, hydrolyzing O-glycosyl compounds"/>
    <property type="evidence" value="ECO:0007669"/>
    <property type="project" value="InterPro"/>
</dbReference>
<dbReference type="GO" id="GO:0005576">
    <property type="term" value="C:extracellular region"/>
    <property type="evidence" value="ECO:0007669"/>
    <property type="project" value="InterPro"/>
</dbReference>
<dbReference type="PANTHER" id="PTHR42976">
    <property type="entry name" value="BIFUNCTIONAL CHITINASE/LYSOZYME-RELATED"/>
    <property type="match status" value="1"/>
</dbReference>
<dbReference type="SMART" id="SM00495">
    <property type="entry name" value="ChtBD3"/>
    <property type="match status" value="1"/>
</dbReference>
<dbReference type="Gene3D" id="3.20.20.80">
    <property type="entry name" value="Glycosidases"/>
    <property type="match status" value="1"/>
</dbReference>
<dbReference type="OrthoDB" id="99456at2"/>
<dbReference type="Proteomes" id="UP000216454">
    <property type="component" value="Unassembled WGS sequence"/>
</dbReference>
<evidence type="ECO:0000313" key="4">
    <source>
        <dbReference type="Proteomes" id="UP000216454"/>
    </source>
</evidence>
<organism evidence="3 4">
    <name type="scientific">Pseudoscardovia suis</name>
    <dbReference type="NCBI Taxonomy" id="987063"/>
    <lineage>
        <taxon>Bacteria</taxon>
        <taxon>Bacillati</taxon>
        <taxon>Actinomycetota</taxon>
        <taxon>Actinomycetes</taxon>
        <taxon>Bifidobacteriales</taxon>
        <taxon>Bifidobacteriaceae</taxon>
        <taxon>Pseudoscardovia</taxon>
    </lineage>
</organism>
<dbReference type="InterPro" id="IPR036573">
    <property type="entry name" value="CBM_sf_5/12"/>
</dbReference>
<feature type="domain" description="Chitin-binding type-3" evidence="2">
    <location>
        <begin position="379"/>
        <end position="426"/>
    </location>
</feature>
<evidence type="ECO:0000313" key="3">
    <source>
        <dbReference type="EMBL" id="OZG53797.1"/>
    </source>
</evidence>
<dbReference type="InterPro" id="IPR052750">
    <property type="entry name" value="GH18_Chitinase"/>
</dbReference>
<dbReference type="CDD" id="cd06543">
    <property type="entry name" value="GH18_PF-ChiA-like"/>
    <property type="match status" value="1"/>
</dbReference>
<dbReference type="InterPro" id="IPR003610">
    <property type="entry name" value="CBM5/12"/>
</dbReference>
<gene>
    <name evidence="3" type="ORF">PSSU_0149</name>
</gene>
<dbReference type="Gene3D" id="2.10.10.20">
    <property type="entry name" value="Carbohydrate-binding module superfamily 5/12"/>
    <property type="match status" value="1"/>
</dbReference>
<dbReference type="AlphaFoldDB" id="A0A261F3U1"/>
<dbReference type="PANTHER" id="PTHR42976:SF1">
    <property type="entry name" value="GH18 DOMAIN-CONTAINING PROTEIN-RELATED"/>
    <property type="match status" value="1"/>
</dbReference>
<sequence length="430" mass="46753">MSRNKPLFPGRRFSVARFAIFLVALIFIVASVWGWLTYTKISSKKLPYPWFGGYADVTSTPSYTFESDVGDVYKNVVLGFITASSGCTPTWGGYYTMDDAASQLDMDSRIARVSRAGRTVTISFGGQAGTELASQCSTAQDLADAYESVISRYHVSSLDFDIEESNLDGYSDSATRRAQAVALLQSKAEESGNPLTVGLTLPVDTNGLTSEGKDTVESFLDAGVNLGSLNVMAMDFNVQSTKVDQVTLIKQALNAVHAQYKSMLYSRGKLFSDTQIWEMMGVTVLIGQNDTDGEYLTLDDAQQINTFAMQANLGRVSMWSLNRDQQCGENASVTSTQTACSGVKQTKGEFATILGSGFRGTPGTLVDMNTTWEQNGSAYPQWNETTQYSKGDKVVWDSKIYEALSPNIGIKPDSTAEGTDSPWRLIGPTS</sequence>
<dbReference type="CDD" id="cd12215">
    <property type="entry name" value="ChiC_BD"/>
    <property type="match status" value="1"/>
</dbReference>
<keyword evidence="4" id="KW-1185">Reference proteome</keyword>
<dbReference type="GO" id="GO:0005975">
    <property type="term" value="P:carbohydrate metabolic process"/>
    <property type="evidence" value="ECO:0007669"/>
    <property type="project" value="InterPro"/>
</dbReference>
<evidence type="ECO:0000256" key="1">
    <source>
        <dbReference type="ARBA" id="ARBA00022801"/>
    </source>
</evidence>
<dbReference type="RefSeq" id="WP_094690501.1">
    <property type="nucleotide sequence ID" value="NZ_MWWQ01000002.1"/>
</dbReference>
<dbReference type="SUPFAM" id="SSF51445">
    <property type="entry name" value="(Trans)glycosidases"/>
    <property type="match status" value="1"/>
</dbReference>
<dbReference type="SUPFAM" id="SSF51055">
    <property type="entry name" value="Carbohydrate binding domain"/>
    <property type="match status" value="1"/>
</dbReference>
<dbReference type="EMBL" id="MWWQ01000002">
    <property type="protein sequence ID" value="OZG53797.1"/>
    <property type="molecule type" value="Genomic_DNA"/>
</dbReference>
<accession>A0A261F3U1</accession>